<evidence type="ECO:0000313" key="2">
    <source>
        <dbReference type="EMBL" id="MBF8190946.1"/>
    </source>
</evidence>
<evidence type="ECO:0000259" key="1">
    <source>
        <dbReference type="Pfam" id="PF04149"/>
    </source>
</evidence>
<name>A0A931ADV5_9ACTN</name>
<protein>
    <submittedName>
        <fullName evidence="2">DUF397 domain-containing protein</fullName>
    </submittedName>
</protein>
<proteinExistence type="predicted"/>
<dbReference type="RefSeq" id="WP_195899856.1">
    <property type="nucleotide sequence ID" value="NZ_JADOGI010000140.1"/>
</dbReference>
<evidence type="ECO:0000313" key="3">
    <source>
        <dbReference type="Proteomes" id="UP000605361"/>
    </source>
</evidence>
<dbReference type="Proteomes" id="UP000605361">
    <property type="component" value="Unassembled WGS sequence"/>
</dbReference>
<sequence>MHNHPTKAAWRKSTFCNGADACVEVAPLADGNVALRDSKEQDGPVLVFTPSEWAAFTSGVRDGEFDLTRLGASA</sequence>
<keyword evidence="3" id="KW-1185">Reference proteome</keyword>
<dbReference type="Pfam" id="PF04149">
    <property type="entry name" value="DUF397"/>
    <property type="match status" value="1"/>
</dbReference>
<comment type="caution">
    <text evidence="2">The sequence shown here is derived from an EMBL/GenBank/DDBJ whole genome shotgun (WGS) entry which is preliminary data.</text>
</comment>
<dbReference type="EMBL" id="JADOGI010000140">
    <property type="protein sequence ID" value="MBF8190946.1"/>
    <property type="molecule type" value="Genomic_DNA"/>
</dbReference>
<dbReference type="InterPro" id="IPR007278">
    <property type="entry name" value="DUF397"/>
</dbReference>
<feature type="domain" description="DUF397" evidence="1">
    <location>
        <begin position="8"/>
        <end position="61"/>
    </location>
</feature>
<reference evidence="2" key="1">
    <citation type="submission" date="2020-11" db="EMBL/GenBank/DDBJ databases">
        <title>Whole-genome analyses of Nonomuraea sp. K274.</title>
        <authorList>
            <person name="Veyisoglu A."/>
        </authorList>
    </citation>
    <scope>NUCLEOTIDE SEQUENCE</scope>
    <source>
        <strain evidence="2">K274</strain>
    </source>
</reference>
<gene>
    <name evidence="2" type="ORF">ITP53_35620</name>
</gene>
<dbReference type="AlphaFoldDB" id="A0A931ADV5"/>
<organism evidence="2 3">
    <name type="scientific">Nonomuraea cypriaca</name>
    <dbReference type="NCBI Taxonomy" id="1187855"/>
    <lineage>
        <taxon>Bacteria</taxon>
        <taxon>Bacillati</taxon>
        <taxon>Actinomycetota</taxon>
        <taxon>Actinomycetes</taxon>
        <taxon>Streptosporangiales</taxon>
        <taxon>Streptosporangiaceae</taxon>
        <taxon>Nonomuraea</taxon>
    </lineage>
</organism>
<accession>A0A931ADV5</accession>